<dbReference type="EMBL" id="MK071986">
    <property type="protein sequence ID" value="AYV76510.1"/>
    <property type="molecule type" value="Genomic_DNA"/>
</dbReference>
<gene>
    <name evidence="2" type="ORF">Terrestrivirus8_3</name>
</gene>
<sequence>MNRTFARMNYINKTIVTKKAKVEKEEKTEKTEKTPKRIIKRINSIGTKDGTRWTKEDTEICQEMFKNKKSFDEIGEVLQRKPGTIKFKRWNFEEDYVKSGMSYEEVGKLFGITAQEVKDDIKEKETIKNRQNTDQQIEKGDNIKDSNKKLPKEDQSKECSVLKVIDTEQVLKKTKSTNRTKISQIEDTQNDSDLLLIKKLWSLKKMHDEIGNKEESDKIFKQIEEKQNQFLNTKSTSLIVVQPASVIIDVDKIFDTPKLLVPDGQPGLNKSELKKYDTKSNEKYKKFIN</sequence>
<evidence type="ECO:0000313" key="2">
    <source>
        <dbReference type="EMBL" id="AYV76510.1"/>
    </source>
</evidence>
<name>A0A3G4ZNN3_9VIRU</name>
<proteinExistence type="predicted"/>
<feature type="region of interest" description="Disordered" evidence="1">
    <location>
        <begin position="124"/>
        <end position="155"/>
    </location>
</feature>
<accession>A0A3G4ZNN3</accession>
<reference evidence="2" key="1">
    <citation type="submission" date="2018-10" db="EMBL/GenBank/DDBJ databases">
        <title>Hidden diversity of soil giant viruses.</title>
        <authorList>
            <person name="Schulz F."/>
            <person name="Alteio L."/>
            <person name="Goudeau D."/>
            <person name="Ryan E.M."/>
            <person name="Malmstrom R.R."/>
            <person name="Blanchard J."/>
            <person name="Woyke T."/>
        </authorList>
    </citation>
    <scope>NUCLEOTIDE SEQUENCE</scope>
    <source>
        <strain evidence="2">TEV1</strain>
    </source>
</reference>
<evidence type="ECO:0000256" key="1">
    <source>
        <dbReference type="SAM" id="MobiDB-lite"/>
    </source>
</evidence>
<protein>
    <submittedName>
        <fullName evidence="2">Uncharacterized protein</fullName>
    </submittedName>
</protein>
<organism evidence="2">
    <name type="scientific">Terrestrivirus sp</name>
    <dbReference type="NCBI Taxonomy" id="2487775"/>
    <lineage>
        <taxon>Viruses</taxon>
        <taxon>Varidnaviria</taxon>
        <taxon>Bamfordvirae</taxon>
        <taxon>Nucleocytoviricota</taxon>
        <taxon>Megaviricetes</taxon>
        <taxon>Imitervirales</taxon>
        <taxon>Mimiviridae</taxon>
        <taxon>Klosneuvirinae</taxon>
    </lineage>
</organism>
<feature type="compositionally biased region" description="Basic and acidic residues" evidence="1">
    <location>
        <begin position="136"/>
        <end position="155"/>
    </location>
</feature>